<dbReference type="EMBL" id="KP136319">
    <property type="protein sequence ID" value="AJF97113.1"/>
    <property type="molecule type" value="Genomic_DNA"/>
</dbReference>
<organism evidence="1 2">
    <name type="scientific">Pandoravirus inopinatum</name>
    <dbReference type="NCBI Taxonomy" id="1605721"/>
    <lineage>
        <taxon>Viruses</taxon>
        <taxon>Pandoravirus</taxon>
    </lineage>
</organism>
<accession>A0A0B5IWN5</accession>
<dbReference type="KEGG" id="vg:23462030"/>
<protein>
    <submittedName>
        <fullName evidence="1">Uncharacterized protein</fullName>
    </submittedName>
</protein>
<name>A0A0B5IWN5_9VIRU</name>
<sequence>MNKKGEVTRLFLFLLHATLFLFGLGYAPTTANWFPLQVRKTGSCKQTFYFSKIYFFGNKKAECTHTHTEGGLWHHALIILPATMPPATGTSVTVATAKGRHDPPSV</sequence>
<evidence type="ECO:0000313" key="1">
    <source>
        <dbReference type="EMBL" id="AJF97113.1"/>
    </source>
</evidence>
<evidence type="ECO:0000313" key="2">
    <source>
        <dbReference type="Proteomes" id="UP000202511"/>
    </source>
</evidence>
<dbReference type="RefSeq" id="YP_009119348.1">
    <property type="nucleotide sequence ID" value="NC_026440.1"/>
</dbReference>
<dbReference type="GeneID" id="23462030"/>
<reference evidence="1 2" key="1">
    <citation type="journal article" date="2015" name="Parasitol. Res.">
        <title>Viruses in close associations with free-living amoebae.</title>
        <authorList>
            <person name="Scheid P."/>
        </authorList>
    </citation>
    <scope>NUCLEOTIDE SEQUENCE [LARGE SCALE GENOMIC DNA]</scope>
    <source>
        <strain evidence="1">KlaHel</strain>
    </source>
</reference>
<proteinExistence type="predicted"/>
<dbReference type="Proteomes" id="UP000202511">
    <property type="component" value="Segment"/>
</dbReference>